<name>A0ABQ8TF86_PERAM</name>
<organism evidence="3 4">
    <name type="scientific">Periplaneta americana</name>
    <name type="common">American cockroach</name>
    <name type="synonym">Blatta americana</name>
    <dbReference type="NCBI Taxonomy" id="6978"/>
    <lineage>
        <taxon>Eukaryota</taxon>
        <taxon>Metazoa</taxon>
        <taxon>Ecdysozoa</taxon>
        <taxon>Arthropoda</taxon>
        <taxon>Hexapoda</taxon>
        <taxon>Insecta</taxon>
        <taxon>Pterygota</taxon>
        <taxon>Neoptera</taxon>
        <taxon>Polyneoptera</taxon>
        <taxon>Dictyoptera</taxon>
        <taxon>Blattodea</taxon>
        <taxon>Blattoidea</taxon>
        <taxon>Blattidae</taxon>
        <taxon>Blattinae</taxon>
        <taxon>Periplaneta</taxon>
    </lineage>
</organism>
<dbReference type="InterPro" id="IPR052638">
    <property type="entry name" value="PiggyBac_TE-derived"/>
</dbReference>
<accession>A0ABQ8TF86</accession>
<evidence type="ECO:0000313" key="4">
    <source>
        <dbReference type="Proteomes" id="UP001148838"/>
    </source>
</evidence>
<sequence length="796" mass="90271">MGEPRNAYRVLAGRPEGKRPLGRPRRRWEDNIKMDLREAGYNGRDWIDLAQDRDQWRAYVRAAMNLRRKNCSRAGYRSWDFWLNVPALYQLSYPETPPNTVSIFTLISTQLEWANKTPETHIECTQTLCDLELLFSVNVPTVTGGLRTYVDRNSPSETITCIAAAAATTAAAAATADDDDDADGKYVNSETRNLTVEEVLTTLEEKDNAIQKVKTIDMVILLPDNKNDTDIDEIPEGDLEGRSAEVRIVTHEKEKISLELNSSSTAAPLEKTAIITPEAPSASATKRKSSDGVAYSKKEKRIMEKHWDIITLKPETAEDTKFKIKYSKDNPPEILETIVGNSVQPLRVFQLFWKPEFLSHICKESKTYAQYKYGDYSYTVDIDEIYKMLGSLLLSGYAKDISKQCEECAKPLPSVYSFDEAMQPYYRRHHLKQFIRGKPIRFGFKFWCLNKPNGYAYSVRFKLYEGRKERDPGMTLRSSITKQMIEGFVPPRSQVFIDNYFNSIPLLESMTRKEIIVTGTIRADRTQKAPLKDLKKSARSSFDSVRDPASNITLVCWNDNSQVTMATNRTDSLVTGLTKFSRYSASFKNRVNIPQPSLVNEYNAGMGGVDLFDQFRNAYRIGIRSKKWHVERGIPLLEFLRRITIPLLAEPTVSRPRIVKRQRSSGVFSEVRFDGEEHWPVSLLWNPRYDIAEVFGRAYVKVQTGEIALNGFRATGIHPLNRGIFNDVDFIASGNGSRKSAFPEHGSDATENKFEGVSDLDHVNLPSTPEKIDQSSTFVTPEDISPVPAPKKKTSG</sequence>
<dbReference type="InterPro" id="IPR029526">
    <property type="entry name" value="PGBD"/>
</dbReference>
<protein>
    <recommendedName>
        <fullName evidence="2">PiggyBac transposable element-derived protein domain-containing protein</fullName>
    </recommendedName>
</protein>
<evidence type="ECO:0000313" key="3">
    <source>
        <dbReference type="EMBL" id="KAJ4444987.1"/>
    </source>
</evidence>
<keyword evidence="4" id="KW-1185">Reference proteome</keyword>
<feature type="region of interest" description="Disordered" evidence="1">
    <location>
        <begin position="738"/>
        <end position="796"/>
    </location>
</feature>
<feature type="compositionally biased region" description="Basic and acidic residues" evidence="1">
    <location>
        <begin position="741"/>
        <end position="762"/>
    </location>
</feature>
<dbReference type="PANTHER" id="PTHR47055:SF3">
    <property type="entry name" value="PHORBOL-ESTER_DAG-TYPE DOMAIN-CONTAINING PROTEIN"/>
    <property type="match status" value="1"/>
</dbReference>
<evidence type="ECO:0000256" key="1">
    <source>
        <dbReference type="SAM" id="MobiDB-lite"/>
    </source>
</evidence>
<dbReference type="EMBL" id="JAJSOF020000011">
    <property type="protein sequence ID" value="KAJ4444987.1"/>
    <property type="molecule type" value="Genomic_DNA"/>
</dbReference>
<dbReference type="PANTHER" id="PTHR47055">
    <property type="entry name" value="DDE_TNP_1_7 DOMAIN-CONTAINING PROTEIN"/>
    <property type="match status" value="1"/>
</dbReference>
<dbReference type="Proteomes" id="UP001148838">
    <property type="component" value="Unassembled WGS sequence"/>
</dbReference>
<dbReference type="Pfam" id="PF13843">
    <property type="entry name" value="DDE_Tnp_1_7"/>
    <property type="match status" value="1"/>
</dbReference>
<feature type="domain" description="PiggyBac transposable element-derived protein" evidence="2">
    <location>
        <begin position="413"/>
        <end position="631"/>
    </location>
</feature>
<gene>
    <name evidence="3" type="ORF">ANN_06786</name>
</gene>
<comment type="caution">
    <text evidence="3">The sequence shown here is derived from an EMBL/GenBank/DDBJ whole genome shotgun (WGS) entry which is preliminary data.</text>
</comment>
<reference evidence="3 4" key="1">
    <citation type="journal article" date="2022" name="Allergy">
        <title>Genome assembly and annotation of Periplaneta americana reveal a comprehensive cockroach allergen profile.</title>
        <authorList>
            <person name="Wang L."/>
            <person name="Xiong Q."/>
            <person name="Saelim N."/>
            <person name="Wang L."/>
            <person name="Nong W."/>
            <person name="Wan A.T."/>
            <person name="Shi M."/>
            <person name="Liu X."/>
            <person name="Cao Q."/>
            <person name="Hui J.H.L."/>
            <person name="Sookrung N."/>
            <person name="Leung T.F."/>
            <person name="Tungtrongchitr A."/>
            <person name="Tsui S.K.W."/>
        </authorList>
    </citation>
    <scope>NUCLEOTIDE SEQUENCE [LARGE SCALE GENOMIC DNA]</scope>
    <source>
        <strain evidence="3">PWHHKU_190912</strain>
    </source>
</reference>
<proteinExistence type="predicted"/>
<evidence type="ECO:0000259" key="2">
    <source>
        <dbReference type="Pfam" id="PF13843"/>
    </source>
</evidence>